<dbReference type="InterPro" id="IPR032503">
    <property type="entry name" value="FAO_M"/>
</dbReference>
<sequence>MKNKTDVLIMGGGIAGVSTLYHLTKLGWTDVMLTEKLDLTSGSTWHAAGNLPHFSNSFNVMKMQQHSIALYARLEEETGHPVDHHPTGAVRLAHTEERMNEFERVVAMSKLAGLDLEMISVERLVELYPYLNPEGVLGGLWDPADGHIDPTSATNAMAKGAKDAGATIVRQNPVEKIVQKEDGRWEVTTPKGIIDAGIIVNAGGFRANELAKMVGHELPMCSMEHQFLVTDSIPELEGRDEMLPMLRDPDVSYYLRQEGKGFILGPYEPDGIPWATDGVPKEFGQELLAPDLDRIEDIMMTAMTQVELVAEGGIKTVVNGPITYSPDGHPLVGPVHGIDNYFVITGFNFGIAQGGGAGHFMAQWIVDGEPELDLFELDPRRFGDYADIKYTVAKGTEVYANEYQLGYANEYAMRPAVRGQKKTPIYESHKADNAVFGAYFGWERPSWFAPEGMEPVEQHSFRRGNWFDPVAAECKNVQENVGLLDLSPFTKFEVSGEGAYDYLSNIMPNHVPTEPGQIVLAHPLSPSGGVAWEVSITMLQDGRYYMMSPAALEIVVDDWLFSRLPKDGSVTLKNTTKAGGCLLITGPNARKVLSKVTDVSLSNADFPWFTGQEIDVAGVPTRALRMSFVGELGWELHHPVEYTQKLYDALHEAGAEFDIKNFGLRAMDSMRFEKGYPVWGPDMNTEFTALESGLSWFIKMDKDFEGKDILLKQKEAGFENDMVMIEVDSDMANANKTDAQNGFEPLYLDGEIVGQCSSGGYGNRIQKSLAFAFIKTKKIDKKAENAGLTVQILGKHYPAKIVPMCNYDPKNERIKADD</sequence>
<dbReference type="Gene3D" id="3.50.50.60">
    <property type="entry name" value="FAD/NAD(P)-binding domain"/>
    <property type="match status" value="1"/>
</dbReference>
<dbReference type="InterPro" id="IPR029043">
    <property type="entry name" value="GcvT/YgfZ_C"/>
</dbReference>
<dbReference type="Pfam" id="PF01571">
    <property type="entry name" value="GCV_T"/>
    <property type="match status" value="1"/>
</dbReference>
<evidence type="ECO:0000259" key="4">
    <source>
        <dbReference type="Pfam" id="PF01266"/>
    </source>
</evidence>
<dbReference type="Proteomes" id="UP000294887">
    <property type="component" value="Unassembled WGS sequence"/>
</dbReference>
<dbReference type="Pfam" id="PF01266">
    <property type="entry name" value="DAO"/>
    <property type="match status" value="1"/>
</dbReference>
<feature type="domain" description="GCVT N-terminal" evidence="5">
    <location>
        <begin position="425"/>
        <end position="702"/>
    </location>
</feature>
<evidence type="ECO:0000259" key="5">
    <source>
        <dbReference type="Pfam" id="PF01571"/>
    </source>
</evidence>
<proteinExistence type="inferred from homology"/>
<dbReference type="RefSeq" id="WP_165874621.1">
    <property type="nucleotide sequence ID" value="NZ_BAAAFU010000008.1"/>
</dbReference>
<dbReference type="EMBL" id="SMFQ01000002">
    <property type="protein sequence ID" value="TCJ89150.1"/>
    <property type="molecule type" value="Genomic_DNA"/>
</dbReference>
<dbReference type="SUPFAM" id="SSF101790">
    <property type="entry name" value="Aminomethyltransferase beta-barrel domain"/>
    <property type="match status" value="1"/>
</dbReference>
<evidence type="ECO:0000313" key="8">
    <source>
        <dbReference type="EMBL" id="TCJ89150.1"/>
    </source>
</evidence>
<dbReference type="InterPro" id="IPR036188">
    <property type="entry name" value="FAD/NAD-bd_sf"/>
</dbReference>
<dbReference type="SUPFAM" id="SSF51905">
    <property type="entry name" value="FAD/NAD(P)-binding domain"/>
    <property type="match status" value="1"/>
</dbReference>
<dbReference type="InterPro" id="IPR028896">
    <property type="entry name" value="GcvT/YgfZ/DmdA"/>
</dbReference>
<dbReference type="Gene3D" id="3.30.9.10">
    <property type="entry name" value="D-Amino Acid Oxidase, subunit A, domain 2"/>
    <property type="match status" value="1"/>
</dbReference>
<evidence type="ECO:0000256" key="3">
    <source>
        <dbReference type="ARBA" id="ARBA00023002"/>
    </source>
</evidence>
<dbReference type="InterPro" id="IPR027266">
    <property type="entry name" value="TrmE/GcvT-like"/>
</dbReference>
<dbReference type="InterPro" id="IPR006222">
    <property type="entry name" value="GCVT_N"/>
</dbReference>
<dbReference type="InterPro" id="IPR006076">
    <property type="entry name" value="FAD-dep_OxRdtase"/>
</dbReference>
<comment type="caution">
    <text evidence="8">The sequence shown here is derived from an EMBL/GenBank/DDBJ whole genome shotgun (WGS) entry which is preliminary data.</text>
</comment>
<dbReference type="Pfam" id="PF08669">
    <property type="entry name" value="GCV_T_C"/>
    <property type="match status" value="1"/>
</dbReference>
<keyword evidence="2" id="KW-0808">Transferase</keyword>
<dbReference type="PANTHER" id="PTHR43757:SF2">
    <property type="entry name" value="AMINOMETHYLTRANSFERASE, MITOCHONDRIAL"/>
    <property type="match status" value="1"/>
</dbReference>
<evidence type="ECO:0000313" key="9">
    <source>
        <dbReference type="Proteomes" id="UP000294887"/>
    </source>
</evidence>
<reference evidence="8 9" key="1">
    <citation type="submission" date="2019-03" db="EMBL/GenBank/DDBJ databases">
        <title>Genomic Encyclopedia of Type Strains, Phase IV (KMG-IV): sequencing the most valuable type-strain genomes for metagenomic binning, comparative biology and taxonomic classification.</title>
        <authorList>
            <person name="Goeker M."/>
        </authorList>
    </citation>
    <scope>NUCLEOTIDE SEQUENCE [LARGE SCALE GENOMIC DNA]</scope>
    <source>
        <strain evidence="8 9">DSM 24830</strain>
    </source>
</reference>
<dbReference type="Gene3D" id="3.30.70.1400">
    <property type="entry name" value="Aminomethyltransferase beta-barrel domains"/>
    <property type="match status" value="1"/>
</dbReference>
<dbReference type="InterPro" id="IPR013977">
    <property type="entry name" value="GcvT_C"/>
</dbReference>
<dbReference type="SUPFAM" id="SSF54373">
    <property type="entry name" value="FAD-linked reductases, C-terminal domain"/>
    <property type="match status" value="1"/>
</dbReference>
<keyword evidence="3" id="KW-0560">Oxidoreductase</keyword>
<name>A0A4R1F6G0_9GAMM</name>
<dbReference type="Gene3D" id="3.30.1360.120">
    <property type="entry name" value="Probable tRNA modification gtpase trme, domain 1"/>
    <property type="match status" value="1"/>
</dbReference>
<feature type="domain" description="FAD dependent oxidoreductase central" evidence="7">
    <location>
        <begin position="367"/>
        <end position="420"/>
    </location>
</feature>
<dbReference type="Pfam" id="PF16350">
    <property type="entry name" value="FAO_M"/>
    <property type="match status" value="1"/>
</dbReference>
<dbReference type="AlphaFoldDB" id="A0A4R1F6G0"/>
<keyword evidence="2" id="KW-0032">Aminotransferase</keyword>
<dbReference type="SUPFAM" id="SSF103025">
    <property type="entry name" value="Folate-binding domain"/>
    <property type="match status" value="1"/>
</dbReference>
<protein>
    <submittedName>
        <fullName evidence="8">Dimethylglycine dehydrogenase</fullName>
    </submittedName>
</protein>
<evidence type="ECO:0000259" key="7">
    <source>
        <dbReference type="Pfam" id="PF16350"/>
    </source>
</evidence>
<evidence type="ECO:0000259" key="6">
    <source>
        <dbReference type="Pfam" id="PF08669"/>
    </source>
</evidence>
<dbReference type="GO" id="GO:0016491">
    <property type="term" value="F:oxidoreductase activity"/>
    <property type="evidence" value="ECO:0007669"/>
    <property type="project" value="UniProtKB-KW"/>
</dbReference>
<organism evidence="8 9">
    <name type="scientific">Cocleimonas flava</name>
    <dbReference type="NCBI Taxonomy" id="634765"/>
    <lineage>
        <taxon>Bacteria</taxon>
        <taxon>Pseudomonadati</taxon>
        <taxon>Pseudomonadota</taxon>
        <taxon>Gammaproteobacteria</taxon>
        <taxon>Thiotrichales</taxon>
        <taxon>Thiotrichaceae</taxon>
        <taxon>Cocleimonas</taxon>
    </lineage>
</organism>
<accession>A0A4R1F6G0</accession>
<evidence type="ECO:0000256" key="2">
    <source>
        <dbReference type="ARBA" id="ARBA00022576"/>
    </source>
</evidence>
<evidence type="ECO:0000256" key="1">
    <source>
        <dbReference type="ARBA" id="ARBA00008609"/>
    </source>
</evidence>
<dbReference type="GO" id="GO:0008483">
    <property type="term" value="F:transaminase activity"/>
    <property type="evidence" value="ECO:0007669"/>
    <property type="project" value="UniProtKB-KW"/>
</dbReference>
<keyword evidence="9" id="KW-1185">Reference proteome</keyword>
<gene>
    <name evidence="8" type="ORF">EV695_1011</name>
</gene>
<feature type="domain" description="FAD dependent oxidoreductase" evidence="4">
    <location>
        <begin position="6"/>
        <end position="364"/>
    </location>
</feature>
<comment type="similarity">
    <text evidence="1">Belongs to the GcvT family.</text>
</comment>
<dbReference type="PANTHER" id="PTHR43757">
    <property type="entry name" value="AMINOMETHYLTRANSFERASE"/>
    <property type="match status" value="1"/>
</dbReference>
<dbReference type="Gene3D" id="2.40.30.110">
    <property type="entry name" value="Aminomethyltransferase beta-barrel domains"/>
    <property type="match status" value="1"/>
</dbReference>
<feature type="domain" description="Aminomethyltransferase C-terminal" evidence="6">
    <location>
        <begin position="741"/>
        <end position="808"/>
    </location>
</feature>